<organism evidence="4 5">
    <name type="scientific">Kutzneria buriramensis</name>
    <dbReference type="NCBI Taxonomy" id="1045776"/>
    <lineage>
        <taxon>Bacteria</taxon>
        <taxon>Bacillati</taxon>
        <taxon>Actinomycetota</taxon>
        <taxon>Actinomycetes</taxon>
        <taxon>Pseudonocardiales</taxon>
        <taxon>Pseudonocardiaceae</taxon>
        <taxon>Kutzneria</taxon>
    </lineage>
</organism>
<keyword evidence="1" id="KW-0596">Phosphopantetheine</keyword>
<evidence type="ECO:0000256" key="1">
    <source>
        <dbReference type="ARBA" id="ARBA00022450"/>
    </source>
</evidence>
<dbReference type="NCBIfam" id="TIGR01733">
    <property type="entry name" value="AA-adenyl-dom"/>
    <property type="match status" value="1"/>
</dbReference>
<dbReference type="SMART" id="SM00823">
    <property type="entry name" value="PKS_PP"/>
    <property type="match status" value="1"/>
</dbReference>
<keyword evidence="5" id="KW-1185">Reference proteome</keyword>
<dbReference type="Gene3D" id="3.30.300.30">
    <property type="match status" value="1"/>
</dbReference>
<dbReference type="InterPro" id="IPR000873">
    <property type="entry name" value="AMP-dep_synth/lig_dom"/>
</dbReference>
<dbReference type="InterPro" id="IPR020806">
    <property type="entry name" value="PKS_PP-bd"/>
</dbReference>
<dbReference type="InterPro" id="IPR010071">
    <property type="entry name" value="AA_adenyl_dom"/>
</dbReference>
<proteinExistence type="predicted"/>
<feature type="domain" description="Carrier" evidence="3">
    <location>
        <begin position="497"/>
        <end position="572"/>
    </location>
</feature>
<dbReference type="Proteomes" id="UP000256269">
    <property type="component" value="Unassembled WGS sequence"/>
</dbReference>
<dbReference type="InterPro" id="IPR009081">
    <property type="entry name" value="PP-bd_ACP"/>
</dbReference>
<dbReference type="Gene3D" id="3.40.50.1820">
    <property type="entry name" value="alpha/beta hydrolase"/>
    <property type="match status" value="1"/>
</dbReference>
<name>A0A3E0HLC9_9PSEU</name>
<evidence type="ECO:0000256" key="2">
    <source>
        <dbReference type="ARBA" id="ARBA00022553"/>
    </source>
</evidence>
<dbReference type="AlphaFoldDB" id="A0A3E0HLC9"/>
<dbReference type="Pfam" id="PF00550">
    <property type="entry name" value="PP-binding"/>
    <property type="match status" value="1"/>
</dbReference>
<dbReference type="InterPro" id="IPR020845">
    <property type="entry name" value="AMP-binding_CS"/>
</dbReference>
<evidence type="ECO:0000313" key="5">
    <source>
        <dbReference type="Proteomes" id="UP000256269"/>
    </source>
</evidence>
<dbReference type="SUPFAM" id="SSF47336">
    <property type="entry name" value="ACP-like"/>
    <property type="match status" value="1"/>
</dbReference>
<dbReference type="PANTHER" id="PTHR45527:SF1">
    <property type="entry name" value="FATTY ACID SYNTHASE"/>
    <property type="match status" value="1"/>
</dbReference>
<dbReference type="GO" id="GO:0044550">
    <property type="term" value="P:secondary metabolite biosynthetic process"/>
    <property type="evidence" value="ECO:0007669"/>
    <property type="project" value="TreeGrafter"/>
</dbReference>
<dbReference type="InterPro" id="IPR036736">
    <property type="entry name" value="ACP-like_sf"/>
</dbReference>
<dbReference type="EMBL" id="QUNO01000006">
    <property type="protein sequence ID" value="REH47188.1"/>
    <property type="molecule type" value="Genomic_DNA"/>
</dbReference>
<dbReference type="Pfam" id="PF00501">
    <property type="entry name" value="AMP-binding"/>
    <property type="match status" value="1"/>
</dbReference>
<dbReference type="CDD" id="cd05930">
    <property type="entry name" value="A_NRPS"/>
    <property type="match status" value="1"/>
</dbReference>
<reference evidence="4 5" key="1">
    <citation type="submission" date="2018-08" db="EMBL/GenBank/DDBJ databases">
        <title>Genomic Encyclopedia of Archaeal and Bacterial Type Strains, Phase II (KMG-II): from individual species to whole genera.</title>
        <authorList>
            <person name="Goeker M."/>
        </authorList>
    </citation>
    <scope>NUCLEOTIDE SEQUENCE [LARGE SCALE GENOMIC DNA]</scope>
    <source>
        <strain evidence="4 5">DSM 45791</strain>
    </source>
</reference>
<sequence>MIQSVHSPVRGVDRLADAVTRWSRLSGNATAVSAADGELTFTELAEQVAALAGKLAAHGVGRRTPVGLLLGRSRLGLASLLAVFSLGATAVLLDERHPSERIGFALRDTGTRVVLGERADAGLLPGDVKLIDPNTAGVHPAEPVVPEPEDCAYIVYTSGTTGWPKGVEVTYRNLGTFLDAVTTIGLEPGGLGINAVSPAFDGWLWCTLVYLVHGQGVALVDFNAASGSGDLAALVADRKPATVCLTPTLLAALGEIPTTDVIMVAGEACPPALLARLADTPRVLNVYGPTEATIACTWADTARGDDPSTIGRPIPGYRIHVLDEHGEPVADGVEGELHVAGPAVSRGYRNQPELTAERFVADPDGEGRMYRTGDMVVVRPDGQLEYRGRADAQVKVRGFRVELRELEQVVAEVDGVASVAAFTVSTGDSLGVAVTVLDGMDVVDCVTRIRVRCAIRLPDYLRPTAVGVVDALPALPTGKVDRETLKNTVQPEVEGSAPATEREQQVCAVWSDVLDRPINDVSANFFEVGGHSLLAARTVGVLRRSTGLPLSVGHLLADPTPAGLARELDALAGNAS</sequence>
<dbReference type="InterPro" id="IPR029058">
    <property type="entry name" value="AB_hydrolase_fold"/>
</dbReference>
<dbReference type="SUPFAM" id="SSF56801">
    <property type="entry name" value="Acetyl-CoA synthetase-like"/>
    <property type="match status" value="1"/>
</dbReference>
<comment type="caution">
    <text evidence="4">The sequence shown here is derived from an EMBL/GenBank/DDBJ whole genome shotgun (WGS) entry which is preliminary data.</text>
</comment>
<accession>A0A3E0HLC9</accession>
<protein>
    <submittedName>
        <fullName evidence="4">Amino acid adenylation domain-containing protein</fullName>
    </submittedName>
</protein>
<dbReference type="PROSITE" id="PS50075">
    <property type="entry name" value="CARRIER"/>
    <property type="match status" value="1"/>
</dbReference>
<dbReference type="InterPro" id="IPR042099">
    <property type="entry name" value="ANL_N_sf"/>
</dbReference>
<keyword evidence="2" id="KW-0597">Phosphoprotein</keyword>
<dbReference type="Gene3D" id="3.40.50.12780">
    <property type="entry name" value="N-terminal domain of ligase-like"/>
    <property type="match status" value="1"/>
</dbReference>
<dbReference type="PROSITE" id="PS00455">
    <property type="entry name" value="AMP_BINDING"/>
    <property type="match status" value="1"/>
</dbReference>
<evidence type="ECO:0000259" key="3">
    <source>
        <dbReference type="PROSITE" id="PS50075"/>
    </source>
</evidence>
<dbReference type="GO" id="GO:0005737">
    <property type="term" value="C:cytoplasm"/>
    <property type="evidence" value="ECO:0007669"/>
    <property type="project" value="TreeGrafter"/>
</dbReference>
<dbReference type="GO" id="GO:0043041">
    <property type="term" value="P:amino acid activation for nonribosomal peptide biosynthetic process"/>
    <property type="evidence" value="ECO:0007669"/>
    <property type="project" value="TreeGrafter"/>
</dbReference>
<gene>
    <name evidence="4" type="ORF">BCF44_106353</name>
</gene>
<dbReference type="RefSeq" id="WP_116175819.1">
    <property type="nucleotide sequence ID" value="NZ_CP144375.1"/>
</dbReference>
<dbReference type="GO" id="GO:0031177">
    <property type="term" value="F:phosphopantetheine binding"/>
    <property type="evidence" value="ECO:0007669"/>
    <property type="project" value="InterPro"/>
</dbReference>
<dbReference type="PANTHER" id="PTHR45527">
    <property type="entry name" value="NONRIBOSOMAL PEPTIDE SYNTHETASE"/>
    <property type="match status" value="1"/>
</dbReference>
<dbReference type="OrthoDB" id="3243414at2"/>
<evidence type="ECO:0000313" key="4">
    <source>
        <dbReference type="EMBL" id="REH47188.1"/>
    </source>
</evidence>
<dbReference type="InterPro" id="IPR045851">
    <property type="entry name" value="AMP-bd_C_sf"/>
</dbReference>